<keyword evidence="4" id="KW-0804">Transcription</keyword>
<feature type="domain" description="HTH lysR-type" evidence="5">
    <location>
        <begin position="1"/>
        <end position="58"/>
    </location>
</feature>
<dbReference type="Pfam" id="PF03466">
    <property type="entry name" value="LysR_substrate"/>
    <property type="match status" value="1"/>
</dbReference>
<dbReference type="PATRIC" id="fig|39777.7.peg.1231"/>
<dbReference type="InterPro" id="IPR000847">
    <property type="entry name" value="LysR_HTH_N"/>
</dbReference>
<evidence type="ECO:0000313" key="7">
    <source>
        <dbReference type="Proteomes" id="UP000070226"/>
    </source>
</evidence>
<dbReference type="InterPro" id="IPR005119">
    <property type="entry name" value="LysR_subst-bd"/>
</dbReference>
<evidence type="ECO:0000256" key="2">
    <source>
        <dbReference type="ARBA" id="ARBA00023015"/>
    </source>
</evidence>
<dbReference type="SUPFAM" id="SSF46785">
    <property type="entry name" value="Winged helix' DNA-binding domain"/>
    <property type="match status" value="1"/>
</dbReference>
<dbReference type="AlphaFoldDB" id="A0A133S3Y0"/>
<evidence type="ECO:0000259" key="5">
    <source>
        <dbReference type="PROSITE" id="PS50931"/>
    </source>
</evidence>
<dbReference type="Pfam" id="PF00126">
    <property type="entry name" value="HTH_1"/>
    <property type="match status" value="1"/>
</dbReference>
<dbReference type="Proteomes" id="UP000070226">
    <property type="component" value="Unassembled WGS sequence"/>
</dbReference>
<accession>A0A133S3Y0</accession>
<dbReference type="InterPro" id="IPR036388">
    <property type="entry name" value="WH-like_DNA-bd_sf"/>
</dbReference>
<organism evidence="6">
    <name type="scientific">Veillonella atypica</name>
    <dbReference type="NCBI Taxonomy" id="39777"/>
    <lineage>
        <taxon>Bacteria</taxon>
        <taxon>Bacillati</taxon>
        <taxon>Bacillota</taxon>
        <taxon>Negativicutes</taxon>
        <taxon>Veillonellales</taxon>
        <taxon>Veillonellaceae</taxon>
        <taxon>Veillonella</taxon>
    </lineage>
</organism>
<evidence type="ECO:0000256" key="3">
    <source>
        <dbReference type="ARBA" id="ARBA00023125"/>
    </source>
</evidence>
<evidence type="ECO:0000256" key="1">
    <source>
        <dbReference type="ARBA" id="ARBA00009437"/>
    </source>
</evidence>
<keyword evidence="3" id="KW-0238">DNA-binding</keyword>
<keyword evidence="2" id="KW-0805">Transcription regulation</keyword>
<dbReference type="PRINTS" id="PR00039">
    <property type="entry name" value="HTHLYSR"/>
</dbReference>
<dbReference type="RefSeq" id="WP_038124731.1">
    <property type="nucleotide sequence ID" value="NZ_CACRUN010000011.1"/>
</dbReference>
<dbReference type="PROSITE" id="PS50931">
    <property type="entry name" value="HTH_LYSR"/>
    <property type="match status" value="1"/>
</dbReference>
<dbReference type="Gene3D" id="1.10.10.10">
    <property type="entry name" value="Winged helix-like DNA-binding domain superfamily/Winged helix DNA-binding domain"/>
    <property type="match status" value="1"/>
</dbReference>
<evidence type="ECO:0000313" key="6">
    <source>
        <dbReference type="EMBL" id="KXA63626.1"/>
    </source>
</evidence>
<evidence type="ECO:0000256" key="4">
    <source>
        <dbReference type="ARBA" id="ARBA00023163"/>
    </source>
</evidence>
<sequence length="295" mass="34254">MLLKQLEYFISVVEHNSFTQAAYEHYVSQSAISQQIKSLEASLGVPLMIREKRSFHLTPAGEYLYRNGKQLMTRVKNLQDETVRVGKNERKYLRIGYLNRYSGIALQQALMRTTKRYRDLDVRMYSGSHSELNQMLDDNLVDIIFNDYWQIKSDNDYVAYPISKATVIAEVPKGYTPEGSVELKELLDLPLILVCHDDQRLDEEENYRKSMGFMGSFLQVKNLEEARFLVGAGQGILLVDRFKYLVDTIPGIERKCILNNGKPIEKDYYFYVSSQNPNTYAEAFKDIFLQVLDEF</sequence>
<dbReference type="Gene3D" id="3.40.190.10">
    <property type="entry name" value="Periplasmic binding protein-like II"/>
    <property type="match status" value="2"/>
</dbReference>
<dbReference type="GO" id="GO:0003677">
    <property type="term" value="F:DNA binding"/>
    <property type="evidence" value="ECO:0007669"/>
    <property type="project" value="UniProtKB-KW"/>
</dbReference>
<dbReference type="GO" id="GO:0003700">
    <property type="term" value="F:DNA-binding transcription factor activity"/>
    <property type="evidence" value="ECO:0007669"/>
    <property type="project" value="InterPro"/>
</dbReference>
<comment type="similarity">
    <text evidence="1">Belongs to the LysR transcriptional regulatory family.</text>
</comment>
<dbReference type="InterPro" id="IPR036390">
    <property type="entry name" value="WH_DNA-bd_sf"/>
</dbReference>
<proteinExistence type="inferred from homology"/>
<dbReference type="STRING" id="39777.B7L28_00990"/>
<comment type="caution">
    <text evidence="6">The sequence shown here is derived from an EMBL/GenBank/DDBJ whole genome shotgun (WGS) entry which is preliminary data.</text>
</comment>
<dbReference type="FunFam" id="1.10.10.10:FF:000001">
    <property type="entry name" value="LysR family transcriptional regulator"/>
    <property type="match status" value="1"/>
</dbReference>
<dbReference type="GO" id="GO:0032993">
    <property type="term" value="C:protein-DNA complex"/>
    <property type="evidence" value="ECO:0007669"/>
    <property type="project" value="TreeGrafter"/>
</dbReference>
<protein>
    <submittedName>
        <fullName evidence="6">Transcriptional regulator, LysR family</fullName>
    </submittedName>
</protein>
<dbReference type="SUPFAM" id="SSF53850">
    <property type="entry name" value="Periplasmic binding protein-like II"/>
    <property type="match status" value="1"/>
</dbReference>
<dbReference type="EMBL" id="LRQT01000055">
    <property type="protein sequence ID" value="KXA63626.1"/>
    <property type="molecule type" value="Genomic_DNA"/>
</dbReference>
<dbReference type="PANTHER" id="PTHR30346:SF0">
    <property type="entry name" value="HCA OPERON TRANSCRIPTIONAL ACTIVATOR HCAR"/>
    <property type="match status" value="1"/>
</dbReference>
<gene>
    <name evidence="6" type="ORF">HMPREF3233_01265</name>
</gene>
<reference evidence="6 7" key="1">
    <citation type="submission" date="2016-01" db="EMBL/GenBank/DDBJ databases">
        <authorList>
            <person name="Oliw E.H."/>
        </authorList>
    </citation>
    <scope>NUCLEOTIDE SEQUENCE [LARGE SCALE GENOMIC DNA]</scope>
    <source>
        <strain evidence="6 7">CMW7756B</strain>
    </source>
</reference>
<dbReference type="PANTHER" id="PTHR30346">
    <property type="entry name" value="TRANSCRIPTIONAL DUAL REGULATOR HCAR-RELATED"/>
    <property type="match status" value="1"/>
</dbReference>
<name>A0A133S3Y0_9FIRM</name>